<dbReference type="PANTHER" id="PTHR11361:SF152">
    <property type="entry name" value="DNA MISMATCH REPAIR PROTEIN"/>
    <property type="match status" value="1"/>
</dbReference>
<name>A0A3E3I1A0_9FIRM</name>
<evidence type="ECO:0000256" key="2">
    <source>
        <dbReference type="ARBA" id="ARBA00022840"/>
    </source>
</evidence>
<dbReference type="GeneID" id="97988549"/>
<dbReference type="InterPro" id="IPR027417">
    <property type="entry name" value="P-loop_NTPase"/>
</dbReference>
<reference evidence="6" key="1">
    <citation type="submission" date="2018-08" db="EMBL/GenBank/DDBJ databases">
        <title>A genome reference for cultivated species of the human gut microbiota.</title>
        <authorList>
            <person name="Zou Y."/>
            <person name="Xue W."/>
            <person name="Luo G."/>
        </authorList>
    </citation>
    <scope>NUCLEOTIDE SEQUENCE [LARGE SCALE GENOMIC DNA]</scope>
    <source>
        <strain evidence="6">TF05-5AC</strain>
    </source>
</reference>
<dbReference type="RefSeq" id="WP_117545014.1">
    <property type="nucleotide sequence ID" value="NZ_QVLV01000012.1"/>
</dbReference>
<dbReference type="SMART" id="SM00534">
    <property type="entry name" value="MUTSac"/>
    <property type="match status" value="1"/>
</dbReference>
<dbReference type="InterPro" id="IPR000432">
    <property type="entry name" value="DNA_mismatch_repair_MutS_C"/>
</dbReference>
<feature type="domain" description="DNA mismatch repair proteins mutS family" evidence="5">
    <location>
        <begin position="367"/>
        <end position="553"/>
    </location>
</feature>
<comment type="caution">
    <text evidence="6">The sequence shown here is derived from an EMBL/GenBank/DDBJ whole genome shotgun (WGS) entry which is preliminary data.</text>
</comment>
<keyword evidence="7" id="KW-1185">Reference proteome</keyword>
<evidence type="ECO:0000313" key="7">
    <source>
        <dbReference type="Proteomes" id="UP000260812"/>
    </source>
</evidence>
<feature type="transmembrane region" description="Helical" evidence="4">
    <location>
        <begin position="171"/>
        <end position="197"/>
    </location>
</feature>
<dbReference type="PANTHER" id="PTHR11361">
    <property type="entry name" value="DNA MISMATCH REPAIR PROTEIN MUTS FAMILY MEMBER"/>
    <property type="match status" value="1"/>
</dbReference>
<evidence type="ECO:0000259" key="5">
    <source>
        <dbReference type="SMART" id="SM00534"/>
    </source>
</evidence>
<dbReference type="Proteomes" id="UP000260812">
    <property type="component" value="Unassembled WGS sequence"/>
</dbReference>
<protein>
    <recommendedName>
        <fullName evidence="5">DNA mismatch repair proteins mutS family domain-containing protein</fullName>
    </recommendedName>
</protein>
<keyword evidence="4" id="KW-0812">Transmembrane</keyword>
<dbReference type="Pfam" id="PF00488">
    <property type="entry name" value="MutS_V"/>
    <property type="match status" value="1"/>
</dbReference>
<gene>
    <name evidence="6" type="ORF">DXC51_17150</name>
</gene>
<dbReference type="GO" id="GO:0030983">
    <property type="term" value="F:mismatched DNA binding"/>
    <property type="evidence" value="ECO:0007669"/>
    <property type="project" value="InterPro"/>
</dbReference>
<dbReference type="GO" id="GO:0140664">
    <property type="term" value="F:ATP-dependent DNA damage sensor activity"/>
    <property type="evidence" value="ECO:0007669"/>
    <property type="project" value="InterPro"/>
</dbReference>
<evidence type="ECO:0000256" key="1">
    <source>
        <dbReference type="ARBA" id="ARBA00022741"/>
    </source>
</evidence>
<dbReference type="InterPro" id="IPR045076">
    <property type="entry name" value="MutS"/>
</dbReference>
<keyword evidence="4" id="KW-0472">Membrane</keyword>
<accession>A0A3E3I1A0</accession>
<organism evidence="6 7">
    <name type="scientific">Eisenbergiella massiliensis</name>
    <dbReference type="NCBI Taxonomy" id="1720294"/>
    <lineage>
        <taxon>Bacteria</taxon>
        <taxon>Bacillati</taxon>
        <taxon>Bacillota</taxon>
        <taxon>Clostridia</taxon>
        <taxon>Lachnospirales</taxon>
        <taxon>Lachnospiraceae</taxon>
        <taxon>Eisenbergiella</taxon>
    </lineage>
</organism>
<keyword evidence="1" id="KW-0547">Nucleotide-binding</keyword>
<dbReference type="GO" id="GO:0006298">
    <property type="term" value="P:mismatch repair"/>
    <property type="evidence" value="ECO:0007669"/>
    <property type="project" value="InterPro"/>
</dbReference>
<dbReference type="GO" id="GO:0005524">
    <property type="term" value="F:ATP binding"/>
    <property type="evidence" value="ECO:0007669"/>
    <property type="project" value="UniProtKB-KW"/>
</dbReference>
<keyword evidence="4" id="KW-1133">Transmembrane helix</keyword>
<evidence type="ECO:0000256" key="4">
    <source>
        <dbReference type="SAM" id="Phobius"/>
    </source>
</evidence>
<dbReference type="Gene3D" id="3.40.50.300">
    <property type="entry name" value="P-loop containing nucleotide triphosphate hydrolases"/>
    <property type="match status" value="1"/>
</dbReference>
<dbReference type="GO" id="GO:0005829">
    <property type="term" value="C:cytosol"/>
    <property type="evidence" value="ECO:0007669"/>
    <property type="project" value="TreeGrafter"/>
</dbReference>
<keyword evidence="2" id="KW-0067">ATP-binding</keyword>
<dbReference type="EMBL" id="QVLV01000012">
    <property type="protein sequence ID" value="RGE58226.1"/>
    <property type="molecule type" value="Genomic_DNA"/>
</dbReference>
<evidence type="ECO:0000256" key="3">
    <source>
        <dbReference type="ARBA" id="ARBA00023125"/>
    </source>
</evidence>
<dbReference type="SUPFAM" id="SSF52540">
    <property type="entry name" value="P-loop containing nucleoside triphosphate hydrolases"/>
    <property type="match status" value="1"/>
</dbReference>
<dbReference type="AlphaFoldDB" id="A0A3E3I1A0"/>
<keyword evidence="3" id="KW-0238">DNA-binding</keyword>
<sequence>MESLMILVLVIAAVLAVFIKGAADERVKQRRQKRKIHEGFGAVPDRDYSDEELSSIPGYFSMHQEPEQVDDITWNDLGMDQLFFRMNQTYSSAGQEYLYYLLRTPQLKDAKALDAMEEKITCFGQQEQLREQLQYAYMQLGRSGKYSVYDYLNYLDNLGERSSLSHIICDLLLIPAIGMVIVSPPIGMMFLFLLFTVNIFGYMKQKHEIEPYLTSFAYVRRILDFSARIRKMDIPVLKVEWEELKILEGKFGKFRYSAMLGMRGSDTAGDPLSLILDYVNMLLHLDLICFNTMLKEVRKHLTDIDRMITIAGKTEACIAIASYRASLASGWCSPRLTEDSRESVRLEIRGLYHPLLEEPVKNDILAKQGILVTGSNASGKSTFLKAVALNALLAQTIHTCTAGFYSGGLYRIMTSMALRDDLEGGESYYIVEIKSLKRILDAAREGSAPVLCFVDEVLRGTNTVERIAASTQILRSLSRPGVLCFAATHDIELTELLADCYDNYHFEEEILEGDILFNYILRSGKAMTRNAIRLLGIIGYENAIIEEANALAAHFLETGNWT</sequence>
<evidence type="ECO:0000313" key="6">
    <source>
        <dbReference type="EMBL" id="RGE58226.1"/>
    </source>
</evidence>
<proteinExistence type="predicted"/>